<comment type="caution">
    <text evidence="2">The sequence shown here is derived from an EMBL/GenBank/DDBJ whole genome shotgun (WGS) entry which is preliminary data.</text>
</comment>
<keyword evidence="1" id="KW-0812">Transmembrane</keyword>
<keyword evidence="1" id="KW-0472">Membrane</keyword>
<evidence type="ECO:0000313" key="2">
    <source>
        <dbReference type="EMBL" id="MPM28249.1"/>
    </source>
</evidence>
<organism evidence="2">
    <name type="scientific">bioreactor metagenome</name>
    <dbReference type="NCBI Taxonomy" id="1076179"/>
    <lineage>
        <taxon>unclassified sequences</taxon>
        <taxon>metagenomes</taxon>
        <taxon>ecological metagenomes</taxon>
    </lineage>
</organism>
<accession>A0A644YIU1</accession>
<proteinExistence type="predicted"/>
<feature type="transmembrane region" description="Helical" evidence="1">
    <location>
        <begin position="29"/>
        <end position="50"/>
    </location>
</feature>
<dbReference type="EMBL" id="VSSQ01005203">
    <property type="protein sequence ID" value="MPM28249.1"/>
    <property type="molecule type" value="Genomic_DNA"/>
</dbReference>
<name>A0A644YIU1_9ZZZZ</name>
<gene>
    <name evidence="2" type="ORF">SDC9_74769</name>
</gene>
<feature type="transmembrane region" description="Helical" evidence="1">
    <location>
        <begin position="195"/>
        <end position="218"/>
    </location>
</feature>
<sequence length="238" mass="27191">MDRSNPGTNANRLFARRVVDVEKVPMKFFLVWGLFSSVAIVAIMVFLAAFSSGIVFGIPVDFAVDNEERVYLSYESGVYVVEQGKRCAIWPDEKHSPALSVSEDDMLTMANVADVRVADLTRSDLKSGRLEIVKSYFAPDNVLYSIGMDQHDADPQNGATYRFQSGFNNFEIYREKGGKSELFYSMPRSDRAWTLAAKIGFILWFPYVFSAILLWSIYSKRHPEYVKKAPYLWKKRTE</sequence>
<evidence type="ECO:0000256" key="1">
    <source>
        <dbReference type="SAM" id="Phobius"/>
    </source>
</evidence>
<dbReference type="AlphaFoldDB" id="A0A644YIU1"/>
<keyword evidence="1" id="KW-1133">Transmembrane helix</keyword>
<protein>
    <submittedName>
        <fullName evidence="2">Uncharacterized protein</fullName>
    </submittedName>
</protein>
<reference evidence="2" key="1">
    <citation type="submission" date="2019-08" db="EMBL/GenBank/DDBJ databases">
        <authorList>
            <person name="Kucharzyk K."/>
            <person name="Murdoch R.W."/>
            <person name="Higgins S."/>
            <person name="Loffler F."/>
        </authorList>
    </citation>
    <scope>NUCLEOTIDE SEQUENCE</scope>
</reference>